<evidence type="ECO:0000313" key="2">
    <source>
        <dbReference type="EMBL" id="MBB6123410.1"/>
    </source>
</evidence>
<dbReference type="InterPro" id="IPR050483">
    <property type="entry name" value="CoA-transferase_III_domain"/>
</dbReference>
<dbReference type="AlphaFoldDB" id="A0A841IYL1"/>
<evidence type="ECO:0000256" key="1">
    <source>
        <dbReference type="ARBA" id="ARBA00022679"/>
    </source>
</evidence>
<keyword evidence="1 2" id="KW-0808">Transferase</keyword>
<dbReference type="Proteomes" id="UP000552700">
    <property type="component" value="Unassembled WGS sequence"/>
</dbReference>
<reference evidence="2 3" key="1">
    <citation type="submission" date="2020-08" db="EMBL/GenBank/DDBJ databases">
        <title>Genomic Encyclopedia of Type Strains, Phase IV (KMG-IV): sequencing the most valuable type-strain genomes for metagenomic binning, comparative biology and taxonomic classification.</title>
        <authorList>
            <person name="Goeker M."/>
        </authorList>
    </citation>
    <scope>NUCLEOTIDE SEQUENCE [LARGE SCALE GENOMIC DNA]</scope>
    <source>
        <strain evidence="2 3">DSM 102255</strain>
    </source>
</reference>
<name>A0A841IYL1_9SPHN</name>
<accession>A0A841IYL1</accession>
<dbReference type="Gene3D" id="3.40.50.10540">
    <property type="entry name" value="Crotonobetainyl-coa:carnitine coa-transferase, domain 1"/>
    <property type="match status" value="1"/>
</dbReference>
<dbReference type="InterPro" id="IPR023606">
    <property type="entry name" value="CoA-Trfase_III_dom_1_sf"/>
</dbReference>
<dbReference type="EMBL" id="JACIJP010000001">
    <property type="protein sequence ID" value="MBB6123410.1"/>
    <property type="molecule type" value="Genomic_DNA"/>
</dbReference>
<dbReference type="PANTHER" id="PTHR48207:SF3">
    <property type="entry name" value="SUCCINATE--HYDROXYMETHYLGLUTARATE COA-TRANSFERASE"/>
    <property type="match status" value="1"/>
</dbReference>
<dbReference type="Pfam" id="PF02515">
    <property type="entry name" value="CoA_transf_3"/>
    <property type="match status" value="1"/>
</dbReference>
<gene>
    <name evidence="2" type="ORF">FHS92_001117</name>
</gene>
<dbReference type="InterPro" id="IPR003673">
    <property type="entry name" value="CoA-Trfase_fam_III"/>
</dbReference>
<organism evidence="2 3">
    <name type="scientific">Sphingobium subterraneum</name>
    <dbReference type="NCBI Taxonomy" id="627688"/>
    <lineage>
        <taxon>Bacteria</taxon>
        <taxon>Pseudomonadati</taxon>
        <taxon>Pseudomonadota</taxon>
        <taxon>Alphaproteobacteria</taxon>
        <taxon>Sphingomonadales</taxon>
        <taxon>Sphingomonadaceae</taxon>
        <taxon>Sphingobium</taxon>
    </lineage>
</organism>
<sequence>MILDLTHVLAGPYATYQFALLGADVIKVENPTDPDCARGRGPSIDLAAEGRGLNYMVQAANKRALALDLKTKVGREAFLRLAERADVVVENYSPGVMDTLDLSADLLMKRNPRLIHCSINGFGGGAGSAQSLKAYDNVIQAASGNMAQTGKSGPPVKTGASMIDYFTGMSAAFAISAALHERAASGVGQHVQCAMFDCALALMAPEIAAHLFEGARRTVPSEAGLGTYDTADGQLMLGAFTPEQVRTLWRSLGEAEFVVEGWDDVWKSSPAMRERLTTIFATETASEWEARLNGVGIPAQRVRTLDEALADPALARPHFLKALRTHAGDVTVPLSPFTLERDGPTITAPPPRVGEHGEAILREHGFDESEIASLRSEGAIP</sequence>
<dbReference type="Gene3D" id="3.30.1540.10">
    <property type="entry name" value="formyl-coa transferase, domain 3"/>
    <property type="match status" value="1"/>
</dbReference>
<keyword evidence="3" id="KW-1185">Reference proteome</keyword>
<comment type="caution">
    <text evidence="2">The sequence shown here is derived from an EMBL/GenBank/DDBJ whole genome shotgun (WGS) entry which is preliminary data.</text>
</comment>
<dbReference type="InterPro" id="IPR044855">
    <property type="entry name" value="CoA-Trfase_III_dom3_sf"/>
</dbReference>
<dbReference type="PANTHER" id="PTHR48207">
    <property type="entry name" value="SUCCINATE--HYDROXYMETHYLGLUTARATE COA-TRANSFERASE"/>
    <property type="match status" value="1"/>
</dbReference>
<dbReference type="SUPFAM" id="SSF89796">
    <property type="entry name" value="CoA-transferase family III (CaiB/BaiF)"/>
    <property type="match status" value="1"/>
</dbReference>
<evidence type="ECO:0000313" key="3">
    <source>
        <dbReference type="Proteomes" id="UP000552700"/>
    </source>
</evidence>
<dbReference type="GO" id="GO:0008410">
    <property type="term" value="F:CoA-transferase activity"/>
    <property type="evidence" value="ECO:0007669"/>
    <property type="project" value="TreeGrafter"/>
</dbReference>
<proteinExistence type="predicted"/>
<protein>
    <submittedName>
        <fullName evidence="2">Crotonobetainyl-CoA:carnitine CoA-transferase CaiB-like acyl-CoA transferase</fullName>
    </submittedName>
</protein>